<organism evidence="1 2">
    <name type="scientific">Sorghum bicolor</name>
    <name type="common">Sorghum</name>
    <name type="synonym">Sorghum vulgare</name>
    <dbReference type="NCBI Taxonomy" id="4558"/>
    <lineage>
        <taxon>Eukaryota</taxon>
        <taxon>Viridiplantae</taxon>
        <taxon>Streptophyta</taxon>
        <taxon>Embryophyta</taxon>
        <taxon>Tracheophyta</taxon>
        <taxon>Spermatophyta</taxon>
        <taxon>Magnoliopsida</taxon>
        <taxon>Liliopsida</taxon>
        <taxon>Poales</taxon>
        <taxon>Poaceae</taxon>
        <taxon>PACMAD clade</taxon>
        <taxon>Panicoideae</taxon>
        <taxon>Andropogonodae</taxon>
        <taxon>Andropogoneae</taxon>
        <taxon>Sorghinae</taxon>
        <taxon>Sorghum</taxon>
    </lineage>
</organism>
<sequence length="80" mass="7979">MVVRASGCRLLGSVLSGVASTRDGSGAAVEALFGVTCARAEAASNSPFHGARVRGGCRHIRHLIAVGLGEGGERAGPPPL</sequence>
<dbReference type="Proteomes" id="UP000807115">
    <property type="component" value="Chromosome 8"/>
</dbReference>
<evidence type="ECO:0000313" key="2">
    <source>
        <dbReference type="Proteomes" id="UP000807115"/>
    </source>
</evidence>
<reference evidence="1" key="1">
    <citation type="journal article" date="2019" name="BMC Genomics">
        <title>A new reference genome for Sorghum bicolor reveals high levels of sequence similarity between sweet and grain genotypes: implications for the genetics of sugar metabolism.</title>
        <authorList>
            <person name="Cooper E.A."/>
            <person name="Brenton Z.W."/>
            <person name="Flinn B.S."/>
            <person name="Jenkins J."/>
            <person name="Shu S."/>
            <person name="Flowers D."/>
            <person name="Luo F."/>
            <person name="Wang Y."/>
            <person name="Xia P."/>
            <person name="Barry K."/>
            <person name="Daum C."/>
            <person name="Lipzen A."/>
            <person name="Yoshinaga Y."/>
            <person name="Schmutz J."/>
            <person name="Saski C."/>
            <person name="Vermerris W."/>
            <person name="Kresovich S."/>
        </authorList>
    </citation>
    <scope>NUCLEOTIDE SEQUENCE</scope>
</reference>
<gene>
    <name evidence="1" type="ORF">BDA96_08G129100</name>
</gene>
<accession>A0A921U7X3</accession>
<dbReference type="EMBL" id="CM027687">
    <property type="protein sequence ID" value="KAG0521066.1"/>
    <property type="molecule type" value="Genomic_DNA"/>
</dbReference>
<evidence type="ECO:0000313" key="1">
    <source>
        <dbReference type="EMBL" id="KAG0521066.1"/>
    </source>
</evidence>
<proteinExistence type="predicted"/>
<dbReference type="AlphaFoldDB" id="A0A921U7X3"/>
<comment type="caution">
    <text evidence="1">The sequence shown here is derived from an EMBL/GenBank/DDBJ whole genome shotgun (WGS) entry which is preliminary data.</text>
</comment>
<name>A0A921U7X3_SORBI</name>
<protein>
    <submittedName>
        <fullName evidence="1">Uncharacterized protein</fullName>
    </submittedName>
</protein>
<reference evidence="1" key="2">
    <citation type="submission" date="2020-10" db="EMBL/GenBank/DDBJ databases">
        <authorList>
            <person name="Cooper E.A."/>
            <person name="Brenton Z.W."/>
            <person name="Flinn B.S."/>
            <person name="Jenkins J."/>
            <person name="Shu S."/>
            <person name="Flowers D."/>
            <person name="Luo F."/>
            <person name="Wang Y."/>
            <person name="Xia P."/>
            <person name="Barry K."/>
            <person name="Daum C."/>
            <person name="Lipzen A."/>
            <person name="Yoshinaga Y."/>
            <person name="Schmutz J."/>
            <person name="Saski C."/>
            <person name="Vermerris W."/>
            <person name="Kresovich S."/>
        </authorList>
    </citation>
    <scope>NUCLEOTIDE SEQUENCE</scope>
</reference>